<keyword evidence="3" id="KW-1185">Reference proteome</keyword>
<dbReference type="EMBL" id="BAAAZA010000026">
    <property type="protein sequence ID" value="GAA3890258.1"/>
    <property type="molecule type" value="Genomic_DNA"/>
</dbReference>
<reference evidence="3" key="1">
    <citation type="journal article" date="2019" name="Int. J. Syst. Evol. Microbiol.">
        <title>The Global Catalogue of Microorganisms (GCM) 10K type strain sequencing project: providing services to taxonomists for standard genome sequencing and annotation.</title>
        <authorList>
            <consortium name="The Broad Institute Genomics Platform"/>
            <consortium name="The Broad Institute Genome Sequencing Center for Infectious Disease"/>
            <person name="Wu L."/>
            <person name="Ma J."/>
        </authorList>
    </citation>
    <scope>NUCLEOTIDE SEQUENCE [LARGE SCALE GENOMIC DNA]</scope>
    <source>
        <strain evidence="3">JCM 16578</strain>
    </source>
</reference>
<protein>
    <recommendedName>
        <fullName evidence="4">Pentapeptide repeat-containing protein</fullName>
    </recommendedName>
</protein>
<dbReference type="Gene3D" id="2.160.20.80">
    <property type="entry name" value="E3 ubiquitin-protein ligase SopA"/>
    <property type="match status" value="1"/>
</dbReference>
<name>A0ABP7KWZ9_9ACTN</name>
<dbReference type="Pfam" id="PF13576">
    <property type="entry name" value="Pentapeptide_3"/>
    <property type="match status" value="1"/>
</dbReference>
<organism evidence="2 3">
    <name type="scientific">Streptomyces lannensis</name>
    <dbReference type="NCBI Taxonomy" id="766498"/>
    <lineage>
        <taxon>Bacteria</taxon>
        <taxon>Bacillati</taxon>
        <taxon>Actinomycetota</taxon>
        <taxon>Actinomycetes</taxon>
        <taxon>Kitasatosporales</taxon>
        <taxon>Streptomycetaceae</taxon>
        <taxon>Streptomyces</taxon>
    </lineage>
</organism>
<feature type="transmembrane region" description="Helical" evidence="1">
    <location>
        <begin position="396"/>
        <end position="416"/>
    </location>
</feature>
<keyword evidence="1" id="KW-0472">Membrane</keyword>
<accession>A0ABP7KWZ9</accession>
<keyword evidence="1" id="KW-1133">Transmembrane helix</keyword>
<evidence type="ECO:0008006" key="4">
    <source>
        <dbReference type="Google" id="ProtNLM"/>
    </source>
</evidence>
<evidence type="ECO:0000313" key="3">
    <source>
        <dbReference type="Proteomes" id="UP001501563"/>
    </source>
</evidence>
<evidence type="ECO:0000256" key="1">
    <source>
        <dbReference type="SAM" id="Phobius"/>
    </source>
</evidence>
<keyword evidence="1" id="KW-0812">Transmembrane</keyword>
<gene>
    <name evidence="2" type="ORF">GCM10022207_67240</name>
</gene>
<evidence type="ECO:0000313" key="2">
    <source>
        <dbReference type="EMBL" id="GAA3890258.1"/>
    </source>
</evidence>
<proteinExistence type="predicted"/>
<dbReference type="InterPro" id="IPR001646">
    <property type="entry name" value="5peptide_repeat"/>
</dbReference>
<dbReference type="Proteomes" id="UP001501563">
    <property type="component" value="Unassembled WGS sequence"/>
</dbReference>
<sequence>MIPARLHCLEHATDSERNFAMTAITMGFIHDFSGVKFTADLFAAVRSASRLSLEAAQFEEAVFDAGADFSRFEFMGATSFKRARFGGVADFSGTRFRGGEVSFEGAQFEDACIFDGAAFSWNGATFPSHTVDPQAKSADFTRIKCKGEASFQKLWVAQNWILTGAEIEGSLSGTAWCGGSMLLHKATLTKSVKLELDAAEVDCQAVTFGGQMALQLRNARLLLNDATLSAKSSVVYDEKRLQLPRSLPMPRGLAKPKLTGLRHVDTSHLMLIDLDLGSCHFADARNLDQLYHSGCEFEKPPRLSWAMGVIPIRPVRRDVLADERSPEVGRSTVASLYRQLRKGREDGKDEAGASGFYYGEMEMRRRRGARHTTTTERWILHSYWLMSGYGLRAMRALGWLLAAITATIILMMGAGLPNADPDQTVTGNMPPAGGQVELQVKTPDAKLTVPIRSRFTKKRANSALKVVLNSVVFRSSGQNLTTWGTYIEMASRFTEPLLLVLAGLAIHGRVKRG</sequence>
<comment type="caution">
    <text evidence="2">The sequence shown here is derived from an EMBL/GenBank/DDBJ whole genome shotgun (WGS) entry which is preliminary data.</text>
</comment>